<dbReference type="AlphaFoldDB" id="A0A0S4J8U3"/>
<dbReference type="Proteomes" id="UP000051952">
    <property type="component" value="Unassembled WGS sequence"/>
</dbReference>
<dbReference type="VEuPathDB" id="TriTrypDB:BSAL_93930"/>
<proteinExistence type="predicted"/>
<sequence length="510" mass="54717">MPIPQSATDAIKWFDRCNSSGRWGNAEQFASFVEDVIVDAHDATSPTEVKLLGTAIYIAAVEETLSWLRVPRHSRNSDQRSALERHCCRCNDVCSGCPCCMAPFATTPATVQCVSSAMTGMMLTLTSSHVSTNNLWLVSQTVVDAIVTMSQFACSSGAVEYLTTTFMEAMMIVLSQGNTIGAASIRSLHAMVASAKVCHAILSLSKFATTPGAVITVATTLNRVFTSFEKTSSFFANETVRDAFVAMAPHASSADATRALCGTTLAFIEKNRCGEVFAVKEVMLACAGLRRHTKDCSSSRQFVEGLLSRLTGCLSRSIMARSRNGEHLLEVQEATRMMTETVLAAADCAERDAVEARLNQMTHGATIGQEGFQQRRVLTETAFVRAAQRDQDSSYQALAAFAINVMFQVSSSSTRPVLLCASEAALASSGGCRQGDALGPVAVAMTTLSPLPTYQVCGQICSSNVALPVILQCFINDTILTASNSNQLCFVRAFLQKFSLTVPLLCGVRP</sequence>
<dbReference type="EMBL" id="CYKH01001344">
    <property type="protein sequence ID" value="CUG86614.1"/>
    <property type="molecule type" value="Genomic_DNA"/>
</dbReference>
<name>A0A0S4J8U3_BODSA</name>
<gene>
    <name evidence="1" type="ORF">BSAL_93930</name>
</gene>
<keyword evidence="2" id="KW-1185">Reference proteome</keyword>
<organism evidence="1 2">
    <name type="scientific">Bodo saltans</name>
    <name type="common">Flagellated protozoan</name>
    <dbReference type="NCBI Taxonomy" id="75058"/>
    <lineage>
        <taxon>Eukaryota</taxon>
        <taxon>Discoba</taxon>
        <taxon>Euglenozoa</taxon>
        <taxon>Kinetoplastea</taxon>
        <taxon>Metakinetoplastina</taxon>
        <taxon>Eubodonida</taxon>
        <taxon>Bodonidae</taxon>
        <taxon>Bodo</taxon>
    </lineage>
</organism>
<evidence type="ECO:0000313" key="2">
    <source>
        <dbReference type="Proteomes" id="UP000051952"/>
    </source>
</evidence>
<reference evidence="2" key="1">
    <citation type="submission" date="2015-09" db="EMBL/GenBank/DDBJ databases">
        <authorList>
            <consortium name="Pathogen Informatics"/>
        </authorList>
    </citation>
    <scope>NUCLEOTIDE SEQUENCE [LARGE SCALE GENOMIC DNA]</scope>
    <source>
        <strain evidence="2">Lake Konstanz</strain>
    </source>
</reference>
<accession>A0A0S4J8U3</accession>
<protein>
    <submittedName>
        <fullName evidence="1">Uncharacterized protein</fullName>
    </submittedName>
</protein>
<evidence type="ECO:0000313" key="1">
    <source>
        <dbReference type="EMBL" id="CUG86614.1"/>
    </source>
</evidence>